<dbReference type="Proteomes" id="UP000095751">
    <property type="component" value="Unassembled WGS sequence"/>
</dbReference>
<dbReference type="Pfam" id="PF21057">
    <property type="entry name" value="Hikeshi-like_C"/>
    <property type="match status" value="1"/>
</dbReference>
<dbReference type="PANTHER" id="PTHR12925:SF0">
    <property type="entry name" value="PROTEIN HIKESHI"/>
    <property type="match status" value="1"/>
</dbReference>
<sequence>MDRDSSRSSSFNDNNFQVQGPPIFGLIAASSPLRTDFVSVASSNNTKFTLSITSPGYLPSPLTVVNELVFFLLPGAANVFPPNFGALIYWQIEVSPTVQSGFELLGYLEPTSRQSDIFRTKWSEREEFIGLANQSVKINIGISIEPMDVVSNLIGGVGGGDPSTIASPTSITSDTRPMVGRKIAEDLFNFMTSFDTGENTRNQMMMVPTNIFDRWMRRFENKLRRDPNFFLKNSE</sequence>
<evidence type="ECO:0000259" key="3">
    <source>
        <dbReference type="Pfam" id="PF21057"/>
    </source>
</evidence>
<name>A0A1E7FW71_9STRA</name>
<evidence type="ECO:0000313" key="4">
    <source>
        <dbReference type="EMBL" id="OEU22053.1"/>
    </source>
</evidence>
<proteinExistence type="inferred from homology"/>
<comment type="similarity">
    <text evidence="1">Belongs to the OPI10 family.</text>
</comment>
<dbReference type="GO" id="GO:0005634">
    <property type="term" value="C:nucleus"/>
    <property type="evidence" value="ECO:0007669"/>
    <property type="project" value="TreeGrafter"/>
</dbReference>
<feature type="domain" description="Hikeshi-like N-terminal" evidence="2">
    <location>
        <begin position="27"/>
        <end position="152"/>
    </location>
</feature>
<feature type="domain" description="Hikeshi-like C-terminal" evidence="3">
    <location>
        <begin position="181"/>
        <end position="230"/>
    </location>
</feature>
<dbReference type="GO" id="GO:0006606">
    <property type="term" value="P:protein import into nucleus"/>
    <property type="evidence" value="ECO:0007669"/>
    <property type="project" value="TreeGrafter"/>
</dbReference>
<dbReference type="InterPro" id="IPR008493">
    <property type="entry name" value="Hikeshi-like_N"/>
</dbReference>
<evidence type="ECO:0000259" key="2">
    <source>
        <dbReference type="Pfam" id="PF05603"/>
    </source>
</evidence>
<dbReference type="AlphaFoldDB" id="A0A1E7FW71"/>
<dbReference type="InterPro" id="IPR048364">
    <property type="entry name" value="Hikeshi-like_C"/>
</dbReference>
<dbReference type="OrthoDB" id="10248398at2759"/>
<keyword evidence="5" id="KW-1185">Reference proteome</keyword>
<dbReference type="GO" id="GO:0061608">
    <property type="term" value="F:nuclear import signal receptor activity"/>
    <property type="evidence" value="ECO:0007669"/>
    <property type="project" value="TreeGrafter"/>
</dbReference>
<dbReference type="EMBL" id="KV784353">
    <property type="protein sequence ID" value="OEU22053.1"/>
    <property type="molecule type" value="Genomic_DNA"/>
</dbReference>
<dbReference type="Pfam" id="PF05603">
    <property type="entry name" value="Hikeshi-like_N"/>
    <property type="match status" value="1"/>
</dbReference>
<protein>
    <submittedName>
        <fullName evidence="4">Uncharacterized protein</fullName>
    </submittedName>
</protein>
<gene>
    <name evidence="4" type="ORF">FRACYDRAFT_178885</name>
</gene>
<evidence type="ECO:0000256" key="1">
    <source>
        <dbReference type="ARBA" id="ARBA00006623"/>
    </source>
</evidence>
<dbReference type="InterPro" id="IPR031318">
    <property type="entry name" value="OPI10"/>
</dbReference>
<evidence type="ECO:0000313" key="5">
    <source>
        <dbReference type="Proteomes" id="UP000095751"/>
    </source>
</evidence>
<dbReference type="PANTHER" id="PTHR12925">
    <property type="entry name" value="HIKESHI FAMILY MEMBER"/>
    <property type="match status" value="1"/>
</dbReference>
<dbReference type="InParanoid" id="A0A1E7FW71"/>
<dbReference type="GO" id="GO:0005829">
    <property type="term" value="C:cytosol"/>
    <property type="evidence" value="ECO:0007669"/>
    <property type="project" value="TreeGrafter"/>
</dbReference>
<accession>A0A1E7FW71</accession>
<dbReference type="KEGG" id="fcy:FRACYDRAFT_178885"/>
<reference evidence="4 5" key="1">
    <citation type="submission" date="2016-09" db="EMBL/GenBank/DDBJ databases">
        <title>Extensive genetic diversity and differential bi-allelic expression allows diatom success in the polar Southern Ocean.</title>
        <authorList>
            <consortium name="DOE Joint Genome Institute"/>
            <person name="Mock T."/>
            <person name="Otillar R.P."/>
            <person name="Strauss J."/>
            <person name="Dupont C."/>
            <person name="Frickenhaus S."/>
            <person name="Maumus F."/>
            <person name="Mcmullan M."/>
            <person name="Sanges R."/>
            <person name="Schmutz J."/>
            <person name="Toseland A."/>
            <person name="Valas R."/>
            <person name="Veluchamy A."/>
            <person name="Ward B.J."/>
            <person name="Allen A."/>
            <person name="Barry K."/>
            <person name="Falciatore A."/>
            <person name="Ferrante M."/>
            <person name="Fortunato A.E."/>
            <person name="Gloeckner G."/>
            <person name="Gruber A."/>
            <person name="Hipkin R."/>
            <person name="Janech M."/>
            <person name="Kroth P."/>
            <person name="Leese F."/>
            <person name="Lindquist E."/>
            <person name="Lyon B.R."/>
            <person name="Martin J."/>
            <person name="Mayer C."/>
            <person name="Parker M."/>
            <person name="Quesneville H."/>
            <person name="Raymond J."/>
            <person name="Uhlig C."/>
            <person name="Valentin K.U."/>
            <person name="Worden A.Z."/>
            <person name="Armbrust E.V."/>
            <person name="Bowler C."/>
            <person name="Green B."/>
            <person name="Moulton V."/>
            <person name="Van Oosterhout C."/>
            <person name="Grigoriev I."/>
        </authorList>
    </citation>
    <scope>NUCLEOTIDE SEQUENCE [LARGE SCALE GENOMIC DNA]</scope>
    <source>
        <strain evidence="4 5">CCMP1102</strain>
    </source>
</reference>
<organism evidence="4 5">
    <name type="scientific">Fragilariopsis cylindrus CCMP1102</name>
    <dbReference type="NCBI Taxonomy" id="635003"/>
    <lineage>
        <taxon>Eukaryota</taxon>
        <taxon>Sar</taxon>
        <taxon>Stramenopiles</taxon>
        <taxon>Ochrophyta</taxon>
        <taxon>Bacillariophyta</taxon>
        <taxon>Bacillariophyceae</taxon>
        <taxon>Bacillariophycidae</taxon>
        <taxon>Bacillariales</taxon>
        <taxon>Bacillariaceae</taxon>
        <taxon>Fragilariopsis</taxon>
    </lineage>
</organism>